<evidence type="ECO:0000256" key="4">
    <source>
        <dbReference type="ARBA" id="ARBA00022496"/>
    </source>
</evidence>
<accession>A0A1I6A6E2</accession>
<dbReference type="PANTHER" id="PTHR30532">
    <property type="entry name" value="IRON III DICITRATE-BINDING PERIPLASMIC PROTEIN"/>
    <property type="match status" value="1"/>
</dbReference>
<evidence type="ECO:0000259" key="8">
    <source>
        <dbReference type="PROSITE" id="PS50983"/>
    </source>
</evidence>
<feature type="domain" description="Fe/B12 periplasmic-binding" evidence="8">
    <location>
        <begin position="46"/>
        <end position="313"/>
    </location>
</feature>
<comment type="subcellular location">
    <subcellularLocation>
        <location evidence="1">Cell envelope</location>
    </subcellularLocation>
</comment>
<keyword evidence="4" id="KW-0408">Iron</keyword>
<evidence type="ECO:0000256" key="2">
    <source>
        <dbReference type="ARBA" id="ARBA00008814"/>
    </source>
</evidence>
<feature type="signal peptide" evidence="7">
    <location>
        <begin position="1"/>
        <end position="20"/>
    </location>
</feature>
<feature type="chain" id="PRO_5017187819" evidence="7">
    <location>
        <begin position="21"/>
        <end position="321"/>
    </location>
</feature>
<dbReference type="Gene3D" id="3.40.50.1980">
    <property type="entry name" value="Nitrogenase molybdenum iron protein domain"/>
    <property type="match status" value="2"/>
</dbReference>
<evidence type="ECO:0000256" key="7">
    <source>
        <dbReference type="SAM" id="SignalP"/>
    </source>
</evidence>
<keyword evidence="4" id="KW-0410">Iron transport</keyword>
<name>A0A1I6A6E2_9RHOB</name>
<dbReference type="InterPro" id="IPR002491">
    <property type="entry name" value="ABC_transptr_periplasmic_BD"/>
</dbReference>
<proteinExistence type="inferred from homology"/>
<organism evidence="9 10">
    <name type="scientific">Roseivivax halotolerans</name>
    <dbReference type="NCBI Taxonomy" id="93684"/>
    <lineage>
        <taxon>Bacteria</taxon>
        <taxon>Pseudomonadati</taxon>
        <taxon>Pseudomonadota</taxon>
        <taxon>Alphaproteobacteria</taxon>
        <taxon>Rhodobacterales</taxon>
        <taxon>Roseobacteraceae</taxon>
        <taxon>Roseivivax</taxon>
    </lineage>
</organism>
<keyword evidence="3" id="KW-0813">Transport</keyword>
<evidence type="ECO:0000256" key="1">
    <source>
        <dbReference type="ARBA" id="ARBA00004196"/>
    </source>
</evidence>
<dbReference type="RefSeq" id="WP_175497604.1">
    <property type="nucleotide sequence ID" value="NZ_FOXV01000015.1"/>
</dbReference>
<reference evidence="10" key="1">
    <citation type="submission" date="2016-10" db="EMBL/GenBank/DDBJ databases">
        <authorList>
            <person name="Varghese N."/>
            <person name="Submissions S."/>
        </authorList>
    </citation>
    <scope>NUCLEOTIDE SEQUENCE [LARGE SCALE GENOMIC DNA]</scope>
    <source>
        <strain evidence="10">JCM 10271</strain>
    </source>
</reference>
<dbReference type="InterPro" id="IPR051313">
    <property type="entry name" value="Bact_iron-sidero_bind"/>
</dbReference>
<gene>
    <name evidence="9" type="ORF">SAMN05421853_11542</name>
</gene>
<evidence type="ECO:0000256" key="5">
    <source>
        <dbReference type="ARBA" id="ARBA00022729"/>
    </source>
</evidence>
<keyword evidence="10" id="KW-1185">Reference proteome</keyword>
<keyword evidence="4" id="KW-0406">Ion transport</keyword>
<dbReference type="SUPFAM" id="SSF53807">
    <property type="entry name" value="Helical backbone' metal receptor"/>
    <property type="match status" value="1"/>
</dbReference>
<evidence type="ECO:0000256" key="6">
    <source>
        <dbReference type="SAM" id="Coils"/>
    </source>
</evidence>
<dbReference type="AlphaFoldDB" id="A0A1I6A6E2"/>
<evidence type="ECO:0000256" key="3">
    <source>
        <dbReference type="ARBA" id="ARBA00022448"/>
    </source>
</evidence>
<dbReference type="GO" id="GO:1901678">
    <property type="term" value="P:iron coordination entity transport"/>
    <property type="evidence" value="ECO:0007669"/>
    <property type="project" value="UniProtKB-ARBA"/>
</dbReference>
<keyword evidence="5 7" id="KW-0732">Signal</keyword>
<dbReference type="Proteomes" id="UP000243106">
    <property type="component" value="Unassembled WGS sequence"/>
</dbReference>
<dbReference type="PROSITE" id="PS50983">
    <property type="entry name" value="FE_B12_PBP"/>
    <property type="match status" value="1"/>
</dbReference>
<evidence type="ECO:0000313" key="9">
    <source>
        <dbReference type="EMBL" id="SFQ64202.1"/>
    </source>
</evidence>
<dbReference type="EMBL" id="FOXV01000015">
    <property type="protein sequence ID" value="SFQ64202.1"/>
    <property type="molecule type" value="Genomic_DNA"/>
</dbReference>
<keyword evidence="6" id="KW-0175">Coiled coil</keyword>
<sequence length="321" mass="34973">MKTFTITAAALAALALPALAQECPEGQRLFDHHAGADCIPEDPQRIVTLQDQNGLLPLMELGVRPVGSAGHITNDGERIFRRMEGYDTAGIEWIGTYGTAVDPEVIAGLDPDLIVASPWPPEAPELYGDIAPVVVIDMFEQPLPDALFQFADLVNRTDRAEELQAELEARMDEVREDLGPALEATTVSFLTSNIEDGQFYPTNPTQAMGVILRGLDPIRPAAESDLADNREYRSIETIGAHEADVMFQLVFDADDRGDSDAYNAFTSHPLVQATEVAQAGQIFPLDGSQMVGSAWRKVMNGLDQIAAVLTRENLNRDLVSE</sequence>
<dbReference type="PANTHER" id="PTHR30532:SF24">
    <property type="entry name" value="FERRIC ENTEROBACTIN-BINDING PERIPLASMIC PROTEIN FEPB"/>
    <property type="match status" value="1"/>
</dbReference>
<feature type="coiled-coil region" evidence="6">
    <location>
        <begin position="150"/>
        <end position="177"/>
    </location>
</feature>
<dbReference type="STRING" id="93684.SAMN05421853_11542"/>
<protein>
    <submittedName>
        <fullName evidence="9">Iron complex transport system substrate-binding protein</fullName>
    </submittedName>
</protein>
<comment type="similarity">
    <text evidence="2">Belongs to the bacterial solute-binding protein 8 family.</text>
</comment>
<evidence type="ECO:0000313" key="10">
    <source>
        <dbReference type="Proteomes" id="UP000243106"/>
    </source>
</evidence>
<dbReference type="GO" id="GO:0030288">
    <property type="term" value="C:outer membrane-bounded periplasmic space"/>
    <property type="evidence" value="ECO:0007669"/>
    <property type="project" value="TreeGrafter"/>
</dbReference>
<dbReference type="Pfam" id="PF01497">
    <property type="entry name" value="Peripla_BP_2"/>
    <property type="match status" value="1"/>
</dbReference>